<feature type="domain" description="Cyclic nucleotide-binding" evidence="2">
    <location>
        <begin position="303"/>
        <end position="420"/>
    </location>
</feature>
<evidence type="ECO:0000313" key="4">
    <source>
        <dbReference type="Proteomes" id="UP000659388"/>
    </source>
</evidence>
<dbReference type="PANTHER" id="PTHR10217:SF548">
    <property type="entry name" value="GH12235P"/>
    <property type="match status" value="1"/>
</dbReference>
<evidence type="ECO:0000313" key="3">
    <source>
        <dbReference type="EMBL" id="MBL3657896.1"/>
    </source>
</evidence>
<keyword evidence="1" id="KW-0472">Membrane</keyword>
<gene>
    <name evidence="3" type="ORF">JL102_17225</name>
</gene>
<dbReference type="SUPFAM" id="SSF51206">
    <property type="entry name" value="cAMP-binding domain-like"/>
    <property type="match status" value="1"/>
</dbReference>
<dbReference type="AlphaFoldDB" id="A0A937K1V9"/>
<feature type="transmembrane region" description="Helical" evidence="1">
    <location>
        <begin position="12"/>
        <end position="31"/>
    </location>
</feature>
<feature type="transmembrane region" description="Helical" evidence="1">
    <location>
        <begin position="199"/>
        <end position="224"/>
    </location>
</feature>
<dbReference type="SUPFAM" id="SSF81324">
    <property type="entry name" value="Voltage-gated potassium channels"/>
    <property type="match status" value="1"/>
</dbReference>
<proteinExistence type="predicted"/>
<protein>
    <submittedName>
        <fullName evidence="3">Cyclic nucleotide-binding domain-containing protein</fullName>
    </submittedName>
</protein>
<dbReference type="Proteomes" id="UP000659388">
    <property type="component" value="Unassembled WGS sequence"/>
</dbReference>
<feature type="transmembrane region" description="Helical" evidence="1">
    <location>
        <begin position="43"/>
        <end position="65"/>
    </location>
</feature>
<keyword evidence="4" id="KW-1185">Reference proteome</keyword>
<keyword evidence="1" id="KW-0812">Transmembrane</keyword>
<keyword evidence="1" id="KW-1133">Transmembrane helix</keyword>
<dbReference type="GO" id="GO:0042391">
    <property type="term" value="P:regulation of membrane potential"/>
    <property type="evidence" value="ECO:0007669"/>
    <property type="project" value="TreeGrafter"/>
</dbReference>
<feature type="transmembrane region" description="Helical" evidence="1">
    <location>
        <begin position="134"/>
        <end position="159"/>
    </location>
</feature>
<dbReference type="CDD" id="cd00038">
    <property type="entry name" value="CAP_ED"/>
    <property type="match status" value="1"/>
</dbReference>
<evidence type="ECO:0000259" key="2">
    <source>
        <dbReference type="PROSITE" id="PS50042"/>
    </source>
</evidence>
<evidence type="ECO:0000256" key="1">
    <source>
        <dbReference type="SAM" id="Phobius"/>
    </source>
</evidence>
<dbReference type="Gene3D" id="1.10.287.70">
    <property type="match status" value="1"/>
</dbReference>
<dbReference type="InterPro" id="IPR014710">
    <property type="entry name" value="RmlC-like_jellyroll"/>
</dbReference>
<name>A0A937K1V9_9BACT</name>
<sequence length="429" mass="50122">MPKNIDANIFFIIWNVILALGAAILAILKPLDMVFYIQDDMNYMLWYWVANVIFILDIPISYFQLRYIQDDFLFTGDSVAKNYLHGWIIFDVFLAFPYGLFISSIPIRLIRVLKLLKIASLMRYFRSREVKHGNSLTIIFFFYWFILGTHWLTCGWLALRGVEYTENIFGNYLKALYWVSTTLTTVGYGDITPNTNAQYIYAICLQIMGVGVFGYIIGNIAGFLTRKDPATVRYFENMDRLSALVRYRSITKKLQREIHYFYTYQWRKRMGYDESSFLAGLPRNLQRELSLQLKRGAIEKIYLFKDANEAFITEIAMHLSSVVLTPDQVLFEEGDRGDGMYFVLSGELTAVNRERTVEYSTFKPGAFLGEIALFEEKRRTATIIAKDYCDLYKLDRNSFEEVILKFPKIASTIKQEAEKRHQENIEKEV</sequence>
<dbReference type="RefSeq" id="WP_202245679.1">
    <property type="nucleotide sequence ID" value="NZ_JAESIY010000009.1"/>
</dbReference>
<dbReference type="InterPro" id="IPR018490">
    <property type="entry name" value="cNMP-bd_dom_sf"/>
</dbReference>
<dbReference type="InterPro" id="IPR050818">
    <property type="entry name" value="KCNH_animal-type"/>
</dbReference>
<dbReference type="Gene3D" id="1.10.287.630">
    <property type="entry name" value="Helix hairpin bin"/>
    <property type="match status" value="1"/>
</dbReference>
<reference evidence="3" key="1">
    <citation type="submission" date="2021-01" db="EMBL/GenBank/DDBJ databases">
        <title>Fulvivirga kasyanovii gen. nov., sp nov., a novel member of the phylum Bacteroidetes isolated from seawater in a mussel farm.</title>
        <authorList>
            <person name="Zhao L.-H."/>
            <person name="Wang Z.-J."/>
        </authorList>
    </citation>
    <scope>NUCLEOTIDE SEQUENCE</scope>
    <source>
        <strain evidence="3">2943</strain>
    </source>
</reference>
<accession>A0A937K1V9</accession>
<dbReference type="GO" id="GO:0005242">
    <property type="term" value="F:inward rectifier potassium channel activity"/>
    <property type="evidence" value="ECO:0007669"/>
    <property type="project" value="TreeGrafter"/>
</dbReference>
<dbReference type="PROSITE" id="PS50042">
    <property type="entry name" value="CNMP_BINDING_3"/>
    <property type="match status" value="1"/>
</dbReference>
<dbReference type="InterPro" id="IPR000595">
    <property type="entry name" value="cNMP-bd_dom"/>
</dbReference>
<dbReference type="PROSITE" id="PS00889">
    <property type="entry name" value="CNMP_BINDING_2"/>
    <property type="match status" value="1"/>
</dbReference>
<organism evidence="3 4">
    <name type="scientific">Fulvivirga sediminis</name>
    <dbReference type="NCBI Taxonomy" id="2803949"/>
    <lineage>
        <taxon>Bacteria</taxon>
        <taxon>Pseudomonadati</taxon>
        <taxon>Bacteroidota</taxon>
        <taxon>Cytophagia</taxon>
        <taxon>Cytophagales</taxon>
        <taxon>Fulvivirgaceae</taxon>
        <taxon>Fulvivirga</taxon>
    </lineage>
</organism>
<dbReference type="PANTHER" id="PTHR10217">
    <property type="entry name" value="VOLTAGE AND LIGAND GATED POTASSIUM CHANNEL"/>
    <property type="match status" value="1"/>
</dbReference>
<comment type="caution">
    <text evidence="3">The sequence shown here is derived from an EMBL/GenBank/DDBJ whole genome shotgun (WGS) entry which is preliminary data.</text>
</comment>
<dbReference type="InterPro" id="IPR013099">
    <property type="entry name" value="K_chnl_dom"/>
</dbReference>
<dbReference type="InterPro" id="IPR018488">
    <property type="entry name" value="cNMP-bd_CS"/>
</dbReference>
<feature type="transmembrane region" description="Helical" evidence="1">
    <location>
        <begin position="85"/>
        <end position="113"/>
    </location>
</feature>
<dbReference type="EMBL" id="JAESIY010000009">
    <property type="protein sequence ID" value="MBL3657896.1"/>
    <property type="molecule type" value="Genomic_DNA"/>
</dbReference>
<dbReference type="Pfam" id="PF07885">
    <property type="entry name" value="Ion_trans_2"/>
    <property type="match status" value="1"/>
</dbReference>
<dbReference type="SMART" id="SM00100">
    <property type="entry name" value="cNMP"/>
    <property type="match status" value="1"/>
</dbReference>
<dbReference type="Gene3D" id="2.60.120.10">
    <property type="entry name" value="Jelly Rolls"/>
    <property type="match status" value="1"/>
</dbReference>
<dbReference type="Pfam" id="PF00027">
    <property type="entry name" value="cNMP_binding"/>
    <property type="match status" value="1"/>
</dbReference>
<dbReference type="GO" id="GO:0005886">
    <property type="term" value="C:plasma membrane"/>
    <property type="evidence" value="ECO:0007669"/>
    <property type="project" value="TreeGrafter"/>
</dbReference>